<sequence>MTIIIIIKMLGEKSLVFLFLFLFWFGFFFTFLCAAATHKFKYCRGGERRGGEKGWRGANKQNELVERFILISYWCQFTLCGALRFLFFLFLFPFLFLVITSLRCF</sequence>
<gene>
    <name evidence="2" type="ORF">TbgDal_X18730</name>
</gene>
<dbReference type="KEGG" id="tbg:TbgDal_X18730"/>
<dbReference type="GeneID" id="23865124"/>
<evidence type="ECO:0000313" key="3">
    <source>
        <dbReference type="Proteomes" id="UP000002316"/>
    </source>
</evidence>
<keyword evidence="1" id="KW-0812">Transmembrane</keyword>
<dbReference type="EMBL" id="FN554973">
    <property type="protein sequence ID" value="CBH16770.1"/>
    <property type="molecule type" value="Genomic_DNA"/>
</dbReference>
<dbReference type="Proteomes" id="UP000002316">
    <property type="component" value="Chromosome 10"/>
</dbReference>
<evidence type="ECO:0000256" key="1">
    <source>
        <dbReference type="SAM" id="Phobius"/>
    </source>
</evidence>
<protein>
    <submittedName>
        <fullName evidence="2">Uncharacterized protein</fullName>
    </submittedName>
</protein>
<proteinExistence type="predicted"/>
<keyword evidence="1" id="KW-0472">Membrane</keyword>
<organism evidence="2 3">
    <name type="scientific">Trypanosoma brucei gambiense (strain MHOM/CI/86/DAL972)</name>
    <dbReference type="NCBI Taxonomy" id="679716"/>
    <lineage>
        <taxon>Eukaryota</taxon>
        <taxon>Discoba</taxon>
        <taxon>Euglenozoa</taxon>
        <taxon>Kinetoplastea</taxon>
        <taxon>Metakinetoplastina</taxon>
        <taxon>Trypanosomatida</taxon>
        <taxon>Trypanosomatidae</taxon>
        <taxon>Trypanosoma</taxon>
    </lineage>
</organism>
<reference evidence="3" key="1">
    <citation type="journal article" date="2010" name="PLoS Negl. Trop. Dis.">
        <title>The genome sequence of Trypanosoma brucei gambiense, causative agent of chronic human african trypanosomiasis.</title>
        <authorList>
            <person name="Jackson A.P."/>
            <person name="Sanders M."/>
            <person name="Berry A."/>
            <person name="McQuillan J."/>
            <person name="Aslett M.A."/>
            <person name="Quail M.A."/>
            <person name="Chukualim B."/>
            <person name="Capewell P."/>
            <person name="MacLeod A."/>
            <person name="Melville S.E."/>
            <person name="Gibson W."/>
            <person name="Barry J.D."/>
            <person name="Berriman M."/>
            <person name="Hertz-Fowler C."/>
        </authorList>
    </citation>
    <scope>NUCLEOTIDE SEQUENCE [LARGE SCALE GENOMIC DNA]</scope>
    <source>
        <strain evidence="3">MHOM/CI/86/DAL972</strain>
    </source>
</reference>
<evidence type="ECO:0000313" key="2">
    <source>
        <dbReference type="EMBL" id="CBH16770.1"/>
    </source>
</evidence>
<dbReference type="AlphaFoldDB" id="D0A0L2"/>
<feature type="transmembrane region" description="Helical" evidence="1">
    <location>
        <begin position="71"/>
        <end position="99"/>
    </location>
</feature>
<accession>D0A0L2</accession>
<keyword evidence="1" id="KW-1133">Transmembrane helix</keyword>
<name>D0A0L2_TRYB9</name>
<dbReference type="RefSeq" id="XP_011779034.1">
    <property type="nucleotide sequence ID" value="XM_011780732.1"/>
</dbReference>